<feature type="compositionally biased region" description="Low complexity" evidence="1">
    <location>
        <begin position="98"/>
        <end position="123"/>
    </location>
</feature>
<evidence type="ECO:0000313" key="4">
    <source>
        <dbReference type="Proteomes" id="UP000326396"/>
    </source>
</evidence>
<feature type="domain" description="CRIB" evidence="2">
    <location>
        <begin position="8"/>
        <end position="21"/>
    </location>
</feature>
<evidence type="ECO:0000256" key="1">
    <source>
        <dbReference type="SAM" id="MobiDB-lite"/>
    </source>
</evidence>
<dbReference type="PROSITE" id="PS50108">
    <property type="entry name" value="CRIB"/>
    <property type="match status" value="1"/>
</dbReference>
<dbReference type="Gene3D" id="3.90.810.10">
    <property type="entry name" value="CRIB domain"/>
    <property type="match status" value="1"/>
</dbReference>
<dbReference type="InterPro" id="IPR036936">
    <property type="entry name" value="CRIB_dom_sf"/>
</dbReference>
<organism evidence="3 4">
    <name type="scientific">Mikania micrantha</name>
    <name type="common">bitter vine</name>
    <dbReference type="NCBI Taxonomy" id="192012"/>
    <lineage>
        <taxon>Eukaryota</taxon>
        <taxon>Viridiplantae</taxon>
        <taxon>Streptophyta</taxon>
        <taxon>Embryophyta</taxon>
        <taxon>Tracheophyta</taxon>
        <taxon>Spermatophyta</taxon>
        <taxon>Magnoliopsida</taxon>
        <taxon>eudicotyledons</taxon>
        <taxon>Gunneridae</taxon>
        <taxon>Pentapetalae</taxon>
        <taxon>asterids</taxon>
        <taxon>campanulids</taxon>
        <taxon>Asterales</taxon>
        <taxon>Asteraceae</taxon>
        <taxon>Asteroideae</taxon>
        <taxon>Heliantheae alliance</taxon>
        <taxon>Eupatorieae</taxon>
        <taxon>Mikania</taxon>
    </lineage>
</organism>
<protein>
    <recommendedName>
        <fullName evidence="2">CRIB domain-containing protein</fullName>
    </recommendedName>
</protein>
<accession>A0A5N6M665</accession>
<dbReference type="PANTHER" id="PTHR46325:SF20">
    <property type="entry name" value="CRIB DOMAIN-CONTAINING PROTEIN RIC10"/>
    <property type="match status" value="1"/>
</dbReference>
<dbReference type="OrthoDB" id="4206278at2759"/>
<dbReference type="PANTHER" id="PTHR46325">
    <property type="entry name" value="CRIB DOMAIN-CONTAINING PROTEIN RIC8"/>
    <property type="match status" value="1"/>
</dbReference>
<feature type="compositionally biased region" description="Polar residues" evidence="1">
    <location>
        <begin position="45"/>
        <end position="61"/>
    </location>
</feature>
<feature type="compositionally biased region" description="Basic and acidic residues" evidence="1">
    <location>
        <begin position="64"/>
        <end position="78"/>
    </location>
</feature>
<evidence type="ECO:0000313" key="3">
    <source>
        <dbReference type="EMBL" id="KAD3069357.1"/>
    </source>
</evidence>
<dbReference type="CDD" id="cd00132">
    <property type="entry name" value="CRIB"/>
    <property type="match status" value="1"/>
</dbReference>
<name>A0A5N6M665_9ASTR</name>
<sequence>MKEREMEIGYPTDVKHLAHIGWDGSSGSAPSWMNEFKTAPDFASTSIGNAGSAMSTWSSQDFGDAMRRRPTDDIRDDLSPIDLPSIPKTQKHKKSKSKSTCSPAASSSKSSRAAKAKANAETL</sequence>
<comment type="caution">
    <text evidence="3">The sequence shown here is derived from an EMBL/GenBank/DDBJ whole genome shotgun (WGS) entry which is preliminary data.</text>
</comment>
<feature type="region of interest" description="Disordered" evidence="1">
    <location>
        <begin position="45"/>
        <end position="123"/>
    </location>
</feature>
<dbReference type="Proteomes" id="UP000326396">
    <property type="component" value="Linkage Group LG7"/>
</dbReference>
<gene>
    <name evidence="3" type="ORF">E3N88_37237</name>
</gene>
<dbReference type="InterPro" id="IPR000095">
    <property type="entry name" value="CRIB_dom"/>
</dbReference>
<dbReference type="EMBL" id="SZYD01000017">
    <property type="protein sequence ID" value="KAD3069357.1"/>
    <property type="molecule type" value="Genomic_DNA"/>
</dbReference>
<dbReference type="Pfam" id="PF00786">
    <property type="entry name" value="PBD"/>
    <property type="match status" value="1"/>
</dbReference>
<dbReference type="FunFam" id="3.90.810.10:FF:000029">
    <property type="entry name" value="Elongation factor Ts, mitochondrial"/>
    <property type="match status" value="1"/>
</dbReference>
<dbReference type="AlphaFoldDB" id="A0A5N6M665"/>
<evidence type="ECO:0000259" key="2">
    <source>
        <dbReference type="PROSITE" id="PS50108"/>
    </source>
</evidence>
<reference evidence="3 4" key="1">
    <citation type="submission" date="2019-05" db="EMBL/GenBank/DDBJ databases">
        <title>Mikania micrantha, genome provides insights into the molecular mechanism of rapid growth.</title>
        <authorList>
            <person name="Liu B."/>
        </authorList>
    </citation>
    <scope>NUCLEOTIDE SEQUENCE [LARGE SCALE GENOMIC DNA]</scope>
    <source>
        <strain evidence="3">NLD-2019</strain>
        <tissue evidence="3">Leaf</tissue>
    </source>
</reference>
<proteinExistence type="predicted"/>
<dbReference type="SMART" id="SM00285">
    <property type="entry name" value="PBD"/>
    <property type="match status" value="1"/>
</dbReference>
<keyword evidence="4" id="KW-1185">Reference proteome</keyword>